<sequence>MEHHIAELQVIGVARPRTVPCFYRVGADLLTTASEIEVTGPDSSGEAEFVLISLAEGLCVGLGSDHTDRKVEAYGVTVSKQMCPKPICRELWPFDSVKGHWDSLILRSSVTRAGETSLYQEGLVSRMLAPEDLISRYAEGAMVLPVDSAMYCGTMPLLAAMGSADTFTLELEDPVLGRSLKHSYTCRELPYND</sequence>
<protein>
    <recommendedName>
        <fullName evidence="3">DUF2848 domain-containing protein</fullName>
    </recommendedName>
</protein>
<proteinExistence type="predicted"/>
<comment type="caution">
    <text evidence="1">The sequence shown here is derived from an EMBL/GenBank/DDBJ whole genome shotgun (WGS) entry which is preliminary data.</text>
</comment>
<organism evidence="1 2">
    <name type="scientific">Granulicella sibirica</name>
    <dbReference type="NCBI Taxonomy" id="2479048"/>
    <lineage>
        <taxon>Bacteria</taxon>
        <taxon>Pseudomonadati</taxon>
        <taxon>Acidobacteriota</taxon>
        <taxon>Terriglobia</taxon>
        <taxon>Terriglobales</taxon>
        <taxon>Acidobacteriaceae</taxon>
        <taxon>Granulicella</taxon>
    </lineage>
</organism>
<dbReference type="Pfam" id="PF11010">
    <property type="entry name" value="DUF2848"/>
    <property type="match status" value="1"/>
</dbReference>
<dbReference type="Proteomes" id="UP000289437">
    <property type="component" value="Unassembled WGS sequence"/>
</dbReference>
<dbReference type="EMBL" id="RDSM01000001">
    <property type="protein sequence ID" value="RXH57311.1"/>
    <property type="molecule type" value="Genomic_DNA"/>
</dbReference>
<keyword evidence="2" id="KW-1185">Reference proteome</keyword>
<evidence type="ECO:0000313" key="2">
    <source>
        <dbReference type="Proteomes" id="UP000289437"/>
    </source>
</evidence>
<accession>A0A4Q0T6U0</accession>
<evidence type="ECO:0008006" key="3">
    <source>
        <dbReference type="Google" id="ProtNLM"/>
    </source>
</evidence>
<dbReference type="AlphaFoldDB" id="A0A4Q0T6U0"/>
<gene>
    <name evidence="1" type="ORF">GRAN_0621</name>
</gene>
<evidence type="ECO:0000313" key="1">
    <source>
        <dbReference type="EMBL" id="RXH57311.1"/>
    </source>
</evidence>
<reference evidence="2" key="2">
    <citation type="submission" date="2019-02" db="EMBL/GenBank/DDBJ databases">
        <title>Granulicella sibirica sp. nov., a psychrotolerant acidobacterium isolated from an organic soil layer in forested tundra, West Siberia.</title>
        <authorList>
            <person name="Oshkin I.Y."/>
            <person name="Kulichevskaya I.S."/>
            <person name="Rijpstra W.I.C."/>
            <person name="Sinninghe Damste J.S."/>
            <person name="Rakitin A.L."/>
            <person name="Ravin N.V."/>
            <person name="Dedysh S.N."/>
        </authorList>
    </citation>
    <scope>NUCLEOTIDE SEQUENCE [LARGE SCALE GENOMIC DNA]</scope>
    <source>
        <strain evidence="2">AF10</strain>
    </source>
</reference>
<name>A0A4Q0T6U0_9BACT</name>
<dbReference type="InterPro" id="IPR021269">
    <property type="entry name" value="DUF2848"/>
</dbReference>
<reference evidence="1 2" key="1">
    <citation type="submission" date="2018-11" db="EMBL/GenBank/DDBJ databases">
        <authorList>
            <person name="Mardanov A.V."/>
            <person name="Ravin N.V."/>
            <person name="Dedysh S.N."/>
        </authorList>
    </citation>
    <scope>NUCLEOTIDE SEQUENCE [LARGE SCALE GENOMIC DNA]</scope>
    <source>
        <strain evidence="1 2">AF10</strain>
    </source>
</reference>